<dbReference type="GeneID" id="7051508"/>
<dbReference type="eggNOG" id="KOG3007">
    <property type="taxonomic scope" value="Eukaryota"/>
</dbReference>
<evidence type="ECO:0000313" key="2">
    <source>
        <dbReference type="EMBL" id="EEB09509.1"/>
    </source>
</evidence>
<accession>B6K7K5</accession>
<dbReference type="GO" id="GO:0019752">
    <property type="term" value="P:carboxylic acid metabolic process"/>
    <property type="evidence" value="ECO:0007669"/>
    <property type="project" value="UniProtKB-ARBA"/>
</dbReference>
<dbReference type="JaponicusDB" id="SJAG_04719"/>
<dbReference type="GO" id="GO:0016491">
    <property type="term" value="F:oxidoreductase activity"/>
    <property type="evidence" value="ECO:0007669"/>
    <property type="project" value="UniProtKB-ARBA"/>
</dbReference>
<dbReference type="SUPFAM" id="SSF51735">
    <property type="entry name" value="NAD(P)-binding Rossmann-fold domains"/>
    <property type="match status" value="1"/>
</dbReference>
<dbReference type="STRING" id="402676.B6K7K5"/>
<evidence type="ECO:0000313" key="3">
    <source>
        <dbReference type="Proteomes" id="UP000001744"/>
    </source>
</evidence>
<dbReference type="RefSeq" id="XP_002175802.1">
    <property type="nucleotide sequence ID" value="XM_002175766.2"/>
</dbReference>
<dbReference type="OrthoDB" id="41492at2759"/>
<dbReference type="EMBL" id="KE651168">
    <property type="protein sequence ID" value="EEB09509.1"/>
    <property type="molecule type" value="Genomic_DNA"/>
</dbReference>
<dbReference type="Gene3D" id="3.40.50.720">
    <property type="entry name" value="NAD(P)-binding Rossmann-like Domain"/>
    <property type="match status" value="1"/>
</dbReference>
<dbReference type="PANTHER" id="PTHR13812">
    <property type="entry name" value="KETIMINE REDUCTASE MU-CRYSTALLIN"/>
    <property type="match status" value="1"/>
</dbReference>
<dbReference type="HOGENOM" id="CLU_042088_1_2_1"/>
<name>B6K7K5_SCHJY</name>
<dbReference type="Pfam" id="PF02423">
    <property type="entry name" value="OCD_Mu_crystall"/>
    <property type="match status" value="1"/>
</dbReference>
<reference evidence="2 3" key="1">
    <citation type="journal article" date="2011" name="Science">
        <title>Comparative functional genomics of the fission yeasts.</title>
        <authorList>
            <person name="Rhind N."/>
            <person name="Chen Z."/>
            <person name="Yassour M."/>
            <person name="Thompson D.A."/>
            <person name="Haas B.J."/>
            <person name="Habib N."/>
            <person name="Wapinski I."/>
            <person name="Roy S."/>
            <person name="Lin M.F."/>
            <person name="Heiman D.I."/>
            <person name="Young S.K."/>
            <person name="Furuya K."/>
            <person name="Guo Y."/>
            <person name="Pidoux A."/>
            <person name="Chen H.M."/>
            <person name="Robbertse B."/>
            <person name="Goldberg J.M."/>
            <person name="Aoki K."/>
            <person name="Bayne E.H."/>
            <person name="Berlin A.M."/>
            <person name="Desjardins C.A."/>
            <person name="Dobbs E."/>
            <person name="Dukaj L."/>
            <person name="Fan L."/>
            <person name="FitzGerald M.G."/>
            <person name="French C."/>
            <person name="Gujja S."/>
            <person name="Hansen K."/>
            <person name="Keifenheim D."/>
            <person name="Levin J.Z."/>
            <person name="Mosher R.A."/>
            <person name="Mueller C.A."/>
            <person name="Pfiffner J."/>
            <person name="Priest M."/>
            <person name="Russ C."/>
            <person name="Smialowska A."/>
            <person name="Swoboda P."/>
            <person name="Sykes S.M."/>
            <person name="Vaughn M."/>
            <person name="Vengrova S."/>
            <person name="Yoder R."/>
            <person name="Zeng Q."/>
            <person name="Allshire R."/>
            <person name="Baulcombe D."/>
            <person name="Birren B.W."/>
            <person name="Brown W."/>
            <person name="Ekwall K."/>
            <person name="Kellis M."/>
            <person name="Leatherwood J."/>
            <person name="Levin H."/>
            <person name="Margalit H."/>
            <person name="Martienssen R."/>
            <person name="Nieduszynski C.A."/>
            <person name="Spatafora J.W."/>
            <person name="Friedman N."/>
            <person name="Dalgaard J.Z."/>
            <person name="Baumann P."/>
            <person name="Niki H."/>
            <person name="Regev A."/>
            <person name="Nusbaum C."/>
        </authorList>
    </citation>
    <scope>NUCLEOTIDE SEQUENCE [LARGE SCALE GENOMIC DNA]</scope>
    <source>
        <strain evidence="3">yFS275 / FY16936</strain>
    </source>
</reference>
<organism evidence="2 3">
    <name type="scientific">Schizosaccharomyces japonicus (strain yFS275 / FY16936)</name>
    <name type="common">Fission yeast</name>
    <dbReference type="NCBI Taxonomy" id="402676"/>
    <lineage>
        <taxon>Eukaryota</taxon>
        <taxon>Fungi</taxon>
        <taxon>Dikarya</taxon>
        <taxon>Ascomycota</taxon>
        <taxon>Taphrinomycotina</taxon>
        <taxon>Schizosaccharomycetes</taxon>
        <taxon>Schizosaccharomycetales</taxon>
        <taxon>Schizosaccharomycetaceae</taxon>
        <taxon>Schizosaccharomyces</taxon>
    </lineage>
</organism>
<protein>
    <submittedName>
        <fullName evidence="2">Ornithine cyclodeaminase family protein</fullName>
    </submittedName>
</protein>
<dbReference type="AlphaFoldDB" id="B6K7K5"/>
<evidence type="ECO:0000256" key="1">
    <source>
        <dbReference type="ARBA" id="ARBA00008903"/>
    </source>
</evidence>
<dbReference type="NCBIfam" id="NF004793">
    <property type="entry name" value="PRK06141.1"/>
    <property type="match status" value="1"/>
</dbReference>
<dbReference type="Proteomes" id="UP000001744">
    <property type="component" value="Unassembled WGS sequence"/>
</dbReference>
<dbReference type="GO" id="GO:0005737">
    <property type="term" value="C:cytoplasm"/>
    <property type="evidence" value="ECO:0000318"/>
    <property type="project" value="GO_Central"/>
</dbReference>
<sequence length="331" mass="35743">MSQYVSAEKLSSLLKWPKLIQAIKDIFCATIECPPRLHYSIANASDSTAPPAGTMLIMPAWIPGKFIGVKQVNVFPGNSQLGLPGLSSQYLLSDGLTGMHLVQLDGNELTGRRTAAASALAASFLAREDASSLLILGAGKIAEKLVHAYLAIRPIRRIRIWNHRLASGERLTLKLQEQLKDRELDIACVPEESLAQAVGEADIVSAATLSNKPLIQGNWLTEGTHVDLVGAFTPAMRETDTDCIRLAEVFVDTRTGALSEPGDLLTPMKEGVFSANDVHADLFDLCRGTHRGRSQLENADQAITLFKSVGDSREDLAAAILAYNSLQNTAE</sequence>
<gene>
    <name evidence="2" type="ORF">SJAG_04719</name>
</gene>
<proteinExistence type="inferred from homology"/>
<dbReference type="InterPro" id="IPR023401">
    <property type="entry name" value="ODC_N"/>
</dbReference>
<dbReference type="InterPro" id="IPR036291">
    <property type="entry name" value="NAD(P)-bd_dom_sf"/>
</dbReference>
<dbReference type="InterPro" id="IPR003462">
    <property type="entry name" value="ODC_Mu_crystall"/>
</dbReference>
<keyword evidence="3" id="KW-1185">Reference proteome</keyword>
<dbReference type="Gene3D" id="3.30.1780.10">
    <property type="entry name" value="ornithine cyclodeaminase, domain 1"/>
    <property type="match status" value="1"/>
</dbReference>
<dbReference type="PIRSF" id="PIRSF001439">
    <property type="entry name" value="CryM"/>
    <property type="match status" value="1"/>
</dbReference>
<dbReference type="OMA" id="VKIVNVH"/>
<comment type="similarity">
    <text evidence="1">Belongs to the ornithine cyclodeaminase/mu-crystallin family.</text>
</comment>
<dbReference type="FunFam" id="3.40.50.720:FF:000311">
    <property type="entry name" value="Ornithine cyclodeaminase"/>
    <property type="match status" value="1"/>
</dbReference>
<dbReference type="VEuPathDB" id="FungiDB:SJAG_04719"/>
<dbReference type="PANTHER" id="PTHR13812:SF19">
    <property type="entry name" value="KETIMINE REDUCTASE MU-CRYSTALLIN"/>
    <property type="match status" value="1"/>
</dbReference>